<dbReference type="STRING" id="60517.A0A158R7N3"/>
<dbReference type="GO" id="GO:0005096">
    <property type="term" value="F:GTPase activator activity"/>
    <property type="evidence" value="ECO:0007669"/>
    <property type="project" value="TreeGrafter"/>
</dbReference>
<dbReference type="GO" id="GO:0005886">
    <property type="term" value="C:plasma membrane"/>
    <property type="evidence" value="ECO:0007669"/>
    <property type="project" value="TreeGrafter"/>
</dbReference>
<evidence type="ECO:0000313" key="1">
    <source>
        <dbReference type="EMBL" id="VDK32862.1"/>
    </source>
</evidence>
<dbReference type="GO" id="GO:0006893">
    <property type="term" value="P:Golgi to plasma membrane transport"/>
    <property type="evidence" value="ECO:0007669"/>
    <property type="project" value="TreeGrafter"/>
</dbReference>
<organism evidence="3">
    <name type="scientific">Taenia asiatica</name>
    <name type="common">Asian tapeworm</name>
    <dbReference type="NCBI Taxonomy" id="60517"/>
    <lineage>
        <taxon>Eukaryota</taxon>
        <taxon>Metazoa</taxon>
        <taxon>Spiralia</taxon>
        <taxon>Lophotrochozoa</taxon>
        <taxon>Platyhelminthes</taxon>
        <taxon>Cestoda</taxon>
        <taxon>Eucestoda</taxon>
        <taxon>Cyclophyllidea</taxon>
        <taxon>Taeniidae</taxon>
        <taxon>Taenia</taxon>
    </lineage>
</organism>
<dbReference type="GO" id="GO:0019905">
    <property type="term" value="F:syntaxin binding"/>
    <property type="evidence" value="ECO:0007669"/>
    <property type="project" value="TreeGrafter"/>
</dbReference>
<gene>
    <name evidence="1" type="ORF">TASK_LOCUS4101</name>
</gene>
<dbReference type="OrthoDB" id="19944at2759"/>
<dbReference type="PANTHER" id="PTHR10241:SF25">
    <property type="entry name" value="TOMOSYN, ISOFORM C"/>
    <property type="match status" value="1"/>
</dbReference>
<proteinExistence type="predicted"/>
<dbReference type="GO" id="GO:0045159">
    <property type="term" value="F:myosin II binding"/>
    <property type="evidence" value="ECO:0007669"/>
    <property type="project" value="TreeGrafter"/>
</dbReference>
<evidence type="ECO:0000313" key="3">
    <source>
        <dbReference type="WBParaSite" id="TASK_0000410001-mRNA-1"/>
    </source>
</evidence>
<protein>
    <submittedName>
        <fullName evidence="3">WD_REPEATS_REGION domain-containing protein</fullName>
    </submittedName>
</protein>
<dbReference type="GO" id="GO:0006887">
    <property type="term" value="P:exocytosis"/>
    <property type="evidence" value="ECO:0007669"/>
    <property type="project" value="TreeGrafter"/>
</dbReference>
<reference evidence="1 2" key="2">
    <citation type="submission" date="2018-11" db="EMBL/GenBank/DDBJ databases">
        <authorList>
            <consortium name="Pathogen Informatics"/>
        </authorList>
    </citation>
    <scope>NUCLEOTIDE SEQUENCE [LARGE SCALE GENOMIC DNA]</scope>
</reference>
<dbReference type="InterPro" id="IPR015943">
    <property type="entry name" value="WD40/YVTN_repeat-like_dom_sf"/>
</dbReference>
<dbReference type="EMBL" id="UYRS01018328">
    <property type="protein sequence ID" value="VDK32862.1"/>
    <property type="molecule type" value="Genomic_DNA"/>
</dbReference>
<dbReference type="WBParaSite" id="TASK_0000410001-mRNA-1">
    <property type="protein sequence ID" value="TASK_0000410001-mRNA-1"/>
    <property type="gene ID" value="TASK_0000410001"/>
</dbReference>
<dbReference type="AlphaFoldDB" id="A0A158R7N3"/>
<dbReference type="GO" id="GO:0031201">
    <property type="term" value="C:SNARE complex"/>
    <property type="evidence" value="ECO:0007669"/>
    <property type="project" value="TreeGrafter"/>
</dbReference>
<dbReference type="InterPro" id="IPR036322">
    <property type="entry name" value="WD40_repeat_dom_sf"/>
</dbReference>
<keyword evidence="2" id="KW-1185">Reference proteome</keyword>
<accession>A0A158R7N3</accession>
<evidence type="ECO:0000313" key="2">
    <source>
        <dbReference type="Proteomes" id="UP000282613"/>
    </source>
</evidence>
<dbReference type="SUPFAM" id="SSF50978">
    <property type="entry name" value="WD40 repeat-like"/>
    <property type="match status" value="1"/>
</dbReference>
<reference evidence="3" key="1">
    <citation type="submission" date="2016-04" db="UniProtKB">
        <authorList>
            <consortium name="WormBaseParasite"/>
        </authorList>
    </citation>
    <scope>IDENTIFICATION</scope>
</reference>
<dbReference type="Gene3D" id="2.130.10.10">
    <property type="entry name" value="YVTN repeat-like/Quinoprotein amine dehydrogenase"/>
    <property type="match status" value="1"/>
</dbReference>
<dbReference type="PANTHER" id="PTHR10241">
    <property type="entry name" value="LETHAL 2 GIANT LARVAE PROTEIN"/>
    <property type="match status" value="1"/>
</dbReference>
<dbReference type="Proteomes" id="UP000282613">
    <property type="component" value="Unassembled WGS sequence"/>
</dbReference>
<sequence>MTSKSKKLLKVIDGLRAWNLAATILKSDHFHLGIIAKHGFPYQPSCMEFDPVQRILAVGTKNGCIKLFGRPGVEFHLEHPSTAAVLQLIFLVNEGGLISICRDDVVHLWNIRQKPPDIVHSLHFKRETLTCGYLAVSSSWLSVGSEQGNVHFVNVQHFSTSGYVINWNRAINV</sequence>
<name>A0A158R7N3_TAEAS</name>